<proteinExistence type="predicted"/>
<sequence>MCVGEHSGPFDLAYSNSIFVALSSVFQGCYIAAFCRALRTSRIRVSRSHGFGQSFCNVLEGLSAFGVARLAVSRHMAFSECLGLWHIV</sequence>
<dbReference type="EMBL" id="KZ613912">
    <property type="protein sequence ID" value="PMD51811.1"/>
    <property type="molecule type" value="Genomic_DNA"/>
</dbReference>
<evidence type="ECO:0000313" key="3">
    <source>
        <dbReference type="Proteomes" id="UP000235371"/>
    </source>
</evidence>
<name>A0A2J6SM17_9HELO</name>
<dbReference type="AlphaFoldDB" id="A0A2J6SM17"/>
<keyword evidence="1" id="KW-0812">Transmembrane</keyword>
<keyword evidence="1" id="KW-0472">Membrane</keyword>
<accession>A0A2J6SM17</accession>
<dbReference type="GeneID" id="36579382"/>
<organism evidence="2 3">
    <name type="scientific">Hyaloscypha bicolor E</name>
    <dbReference type="NCBI Taxonomy" id="1095630"/>
    <lineage>
        <taxon>Eukaryota</taxon>
        <taxon>Fungi</taxon>
        <taxon>Dikarya</taxon>
        <taxon>Ascomycota</taxon>
        <taxon>Pezizomycotina</taxon>
        <taxon>Leotiomycetes</taxon>
        <taxon>Helotiales</taxon>
        <taxon>Hyaloscyphaceae</taxon>
        <taxon>Hyaloscypha</taxon>
        <taxon>Hyaloscypha bicolor</taxon>
    </lineage>
</organism>
<evidence type="ECO:0000313" key="2">
    <source>
        <dbReference type="EMBL" id="PMD51811.1"/>
    </source>
</evidence>
<dbReference type="Proteomes" id="UP000235371">
    <property type="component" value="Unassembled WGS sequence"/>
</dbReference>
<dbReference type="RefSeq" id="XP_024728715.1">
    <property type="nucleotide sequence ID" value="XM_024871300.1"/>
</dbReference>
<keyword evidence="3" id="KW-1185">Reference proteome</keyword>
<keyword evidence="1" id="KW-1133">Transmembrane helix</keyword>
<gene>
    <name evidence="2" type="ORF">K444DRAFT_242197</name>
</gene>
<protein>
    <submittedName>
        <fullName evidence="2">Uncharacterized protein</fullName>
    </submittedName>
</protein>
<feature type="transmembrane region" description="Helical" evidence="1">
    <location>
        <begin position="18"/>
        <end position="38"/>
    </location>
</feature>
<reference evidence="2 3" key="1">
    <citation type="submission" date="2016-04" db="EMBL/GenBank/DDBJ databases">
        <title>A degradative enzymes factory behind the ericoid mycorrhizal symbiosis.</title>
        <authorList>
            <consortium name="DOE Joint Genome Institute"/>
            <person name="Martino E."/>
            <person name="Morin E."/>
            <person name="Grelet G."/>
            <person name="Kuo A."/>
            <person name="Kohler A."/>
            <person name="Daghino S."/>
            <person name="Barry K."/>
            <person name="Choi C."/>
            <person name="Cichocki N."/>
            <person name="Clum A."/>
            <person name="Copeland A."/>
            <person name="Hainaut M."/>
            <person name="Haridas S."/>
            <person name="Labutti K."/>
            <person name="Lindquist E."/>
            <person name="Lipzen A."/>
            <person name="Khouja H.-R."/>
            <person name="Murat C."/>
            <person name="Ohm R."/>
            <person name="Olson A."/>
            <person name="Spatafora J."/>
            <person name="Veneault-Fourrey C."/>
            <person name="Henrissat B."/>
            <person name="Grigoriev I."/>
            <person name="Martin F."/>
            <person name="Perotto S."/>
        </authorList>
    </citation>
    <scope>NUCLEOTIDE SEQUENCE [LARGE SCALE GENOMIC DNA]</scope>
    <source>
        <strain evidence="2 3">E</strain>
    </source>
</reference>
<evidence type="ECO:0000256" key="1">
    <source>
        <dbReference type="SAM" id="Phobius"/>
    </source>
</evidence>
<dbReference type="InParanoid" id="A0A2J6SM17"/>